<protein>
    <submittedName>
        <fullName evidence="2">GNAT family N-acetyltransferase</fullName>
    </submittedName>
</protein>
<dbReference type="Proteomes" id="UP000273326">
    <property type="component" value="Chromosome"/>
</dbReference>
<dbReference type="Pfam" id="PF00583">
    <property type="entry name" value="Acetyltransf_1"/>
    <property type="match status" value="1"/>
</dbReference>
<dbReference type="OrthoDB" id="5319888at2"/>
<evidence type="ECO:0000259" key="1">
    <source>
        <dbReference type="PROSITE" id="PS51186"/>
    </source>
</evidence>
<dbReference type="InterPro" id="IPR052829">
    <property type="entry name" value="N-acetyltransferase_domain"/>
</dbReference>
<keyword evidence="3" id="KW-1185">Reference proteome</keyword>
<dbReference type="Gene3D" id="3.40.630.30">
    <property type="match status" value="1"/>
</dbReference>
<accession>A0A3S9HAP4</accession>
<gene>
    <name evidence="2" type="ORF">EJN90_07285</name>
</gene>
<dbReference type="SUPFAM" id="SSF55729">
    <property type="entry name" value="Acyl-CoA N-acyltransferases (Nat)"/>
    <property type="match status" value="1"/>
</dbReference>
<keyword evidence="2" id="KW-0808">Transferase</keyword>
<dbReference type="AlphaFoldDB" id="A0A3S9HAP4"/>
<evidence type="ECO:0000313" key="3">
    <source>
        <dbReference type="Proteomes" id="UP000273326"/>
    </source>
</evidence>
<name>A0A3S9HAP4_9LACT</name>
<dbReference type="PANTHER" id="PTHR43259">
    <property type="entry name" value="SPT10P"/>
    <property type="match status" value="1"/>
</dbReference>
<evidence type="ECO:0000313" key="2">
    <source>
        <dbReference type="EMBL" id="AZP04450.1"/>
    </source>
</evidence>
<feature type="domain" description="N-acetyltransferase" evidence="1">
    <location>
        <begin position="1"/>
        <end position="187"/>
    </location>
</feature>
<dbReference type="PROSITE" id="PS51186">
    <property type="entry name" value="GNAT"/>
    <property type="match status" value="1"/>
</dbReference>
<dbReference type="KEGG" id="jeh:EJN90_07285"/>
<reference evidence="3" key="1">
    <citation type="submission" date="2018-12" db="EMBL/GenBank/DDBJ databases">
        <title>Complete genome sequencing of Jeotgalibaca sp. H21T32.</title>
        <authorList>
            <person name="Bae J.-W."/>
            <person name="Lee S.-Y."/>
        </authorList>
    </citation>
    <scope>NUCLEOTIDE SEQUENCE [LARGE SCALE GENOMIC DNA]</scope>
    <source>
        <strain evidence="3">H21T32</strain>
    </source>
</reference>
<dbReference type="InterPro" id="IPR016181">
    <property type="entry name" value="Acyl_CoA_acyltransferase"/>
</dbReference>
<sequence length="187" mass="21282">MIRHALPADSAILFDLLLEIFQDMELDILTIVPPQKFKKIMVECMQQDFFRYSYKNGIIFEEDGEIQGCCFGYKGELEKELNEPFQRLLVDYGITSSTALFPDAETFAGEWYLDSLVTSKHYRGKGIASQLLQAIPAFALQTGETIIGLNCDQNNSGARKLYEKNGFKKISEMTLSGHVYDHMQKNT</sequence>
<organism evidence="2 3">
    <name type="scientific">Jeotgalibaca ciconiae</name>
    <dbReference type="NCBI Taxonomy" id="2496265"/>
    <lineage>
        <taxon>Bacteria</taxon>
        <taxon>Bacillati</taxon>
        <taxon>Bacillota</taxon>
        <taxon>Bacilli</taxon>
        <taxon>Lactobacillales</taxon>
        <taxon>Carnobacteriaceae</taxon>
        <taxon>Jeotgalibaca</taxon>
    </lineage>
</organism>
<dbReference type="CDD" id="cd04301">
    <property type="entry name" value="NAT_SF"/>
    <property type="match status" value="1"/>
</dbReference>
<dbReference type="PANTHER" id="PTHR43259:SF1">
    <property type="entry name" value="N-ACETYLTRANSFERASE DOMAIN-CONTAINING PROTEIN"/>
    <property type="match status" value="1"/>
</dbReference>
<dbReference type="GO" id="GO:0016747">
    <property type="term" value="F:acyltransferase activity, transferring groups other than amino-acyl groups"/>
    <property type="evidence" value="ECO:0007669"/>
    <property type="project" value="InterPro"/>
</dbReference>
<dbReference type="EMBL" id="CP034465">
    <property type="protein sequence ID" value="AZP04450.1"/>
    <property type="molecule type" value="Genomic_DNA"/>
</dbReference>
<proteinExistence type="predicted"/>
<dbReference type="InterPro" id="IPR000182">
    <property type="entry name" value="GNAT_dom"/>
</dbReference>
<dbReference type="RefSeq" id="WP_126109876.1">
    <property type="nucleotide sequence ID" value="NZ_CP034465.1"/>
</dbReference>